<feature type="transmembrane region" description="Helical" evidence="12">
    <location>
        <begin position="290"/>
        <end position="317"/>
    </location>
</feature>
<evidence type="ECO:0000256" key="3">
    <source>
        <dbReference type="ARBA" id="ARBA00022475"/>
    </source>
</evidence>
<dbReference type="PROSITE" id="PS51103">
    <property type="entry name" value="PTS_EIIC_TYPE_1"/>
    <property type="match status" value="1"/>
</dbReference>
<proteinExistence type="predicted"/>
<sequence>MTRYLQLAEQIIEGVGGKKNIRTLVHCATRLRFKLQHTPTGAADQIKSLDGVMTVVESGGQFQVVIGNHVSEVFRAIESSLAGTAAVSDESGPGAESGDETSSSASLLARFIDLVSGIFTPVLSVMAASGILKGFLALFVALNLLDPQSSTYQVWFVASDALFYFFPMVLGYTAGKKFGGSPFLTMAIGGALVHPTILSLSEPATFFGIPLTLINYSSSVIPIIFSAWLSCWLEKKLYPRLPESVRNFTAPLICLIIIVPLTFLVIGPLFTFLSHLLASGYQWIYDIAPWLAGIFLGAVWQVCVIFGLHWGLVPIAINNLSVLGYDTIIPLLLPAVMGQAGAALGVFLATRDARLKMLAGTSVTAGIFGITEPAIYGVTLPLKRPFLFGCIAGGLGGGIVGLFQVKVWSFGLVSIFSVTQIIPPGGIDFTVWAAICGTILALVLSCLLTFLFGVPRNGQTQETVKNG</sequence>
<dbReference type="GO" id="GO:0090589">
    <property type="term" value="F:protein-phosphocysteine-trehalose phosphotransferase system transporter activity"/>
    <property type="evidence" value="ECO:0007669"/>
    <property type="project" value="TreeGrafter"/>
</dbReference>
<dbReference type="eggNOG" id="COG1264">
    <property type="taxonomic scope" value="Bacteria"/>
</dbReference>
<dbReference type="InterPro" id="IPR018113">
    <property type="entry name" value="PTrfase_EIIB_Cys"/>
</dbReference>
<name>A0A085JJG6_9GAMM</name>
<keyword evidence="2" id="KW-0813">Transport</keyword>
<evidence type="ECO:0000256" key="6">
    <source>
        <dbReference type="ARBA" id="ARBA00022683"/>
    </source>
</evidence>
<feature type="transmembrane region" description="Helical" evidence="12">
    <location>
        <begin position="152"/>
        <end position="171"/>
    </location>
</feature>
<keyword evidence="7 12" id="KW-0812">Transmembrane</keyword>
<dbReference type="OrthoDB" id="92465at2"/>
<dbReference type="EMBL" id="JMPR01000020">
    <property type="protein sequence ID" value="KFD20612.1"/>
    <property type="molecule type" value="Genomic_DNA"/>
</dbReference>
<dbReference type="Pfam" id="PF02378">
    <property type="entry name" value="PTS_EIIC"/>
    <property type="match status" value="1"/>
</dbReference>
<keyword evidence="8" id="KW-0418">Kinase</keyword>
<evidence type="ECO:0000256" key="5">
    <source>
        <dbReference type="ARBA" id="ARBA00022679"/>
    </source>
</evidence>
<dbReference type="Proteomes" id="UP000028602">
    <property type="component" value="Unassembled WGS sequence"/>
</dbReference>
<evidence type="ECO:0000313" key="15">
    <source>
        <dbReference type="EMBL" id="KFD20612.1"/>
    </source>
</evidence>
<dbReference type="GO" id="GO:0008982">
    <property type="term" value="F:protein-N(PI)-phosphohistidine-sugar phosphotransferase activity"/>
    <property type="evidence" value="ECO:0007669"/>
    <property type="project" value="InterPro"/>
</dbReference>
<keyword evidence="6" id="KW-0598">Phosphotransferase system</keyword>
<feature type="transmembrane region" description="Helical" evidence="12">
    <location>
        <begin position="386"/>
        <end position="409"/>
    </location>
</feature>
<dbReference type="GO" id="GO:0015771">
    <property type="term" value="P:trehalose transport"/>
    <property type="evidence" value="ECO:0007669"/>
    <property type="project" value="TreeGrafter"/>
</dbReference>
<evidence type="ECO:0000313" key="16">
    <source>
        <dbReference type="Proteomes" id="UP000028602"/>
    </source>
</evidence>
<dbReference type="InterPro" id="IPR013013">
    <property type="entry name" value="PTS_EIIC_1"/>
</dbReference>
<dbReference type="InterPro" id="IPR001996">
    <property type="entry name" value="PTS_IIB_1"/>
</dbReference>
<dbReference type="GO" id="GO:0016301">
    <property type="term" value="F:kinase activity"/>
    <property type="evidence" value="ECO:0007669"/>
    <property type="project" value="UniProtKB-KW"/>
</dbReference>
<dbReference type="PROSITE" id="PS51098">
    <property type="entry name" value="PTS_EIIB_TYPE_1"/>
    <property type="match status" value="1"/>
</dbReference>
<feature type="transmembrane region" description="Helical" evidence="12">
    <location>
        <begin position="329"/>
        <end position="349"/>
    </location>
</feature>
<feature type="transmembrane region" description="Helical" evidence="12">
    <location>
        <begin position="183"/>
        <end position="201"/>
    </location>
</feature>
<evidence type="ECO:0000256" key="7">
    <source>
        <dbReference type="ARBA" id="ARBA00022692"/>
    </source>
</evidence>
<dbReference type="EC" id="2.7.1.69" evidence="15"/>
<dbReference type="InterPro" id="IPR003352">
    <property type="entry name" value="PTS_EIIC"/>
</dbReference>
<dbReference type="PANTHER" id="PTHR30175">
    <property type="entry name" value="PHOSPHOTRANSFERASE SYSTEM TRANSPORT PROTEIN"/>
    <property type="match status" value="1"/>
</dbReference>
<evidence type="ECO:0000259" key="14">
    <source>
        <dbReference type="PROSITE" id="PS51103"/>
    </source>
</evidence>
<evidence type="ECO:0000256" key="10">
    <source>
        <dbReference type="ARBA" id="ARBA00023136"/>
    </source>
</evidence>
<dbReference type="Gene3D" id="3.30.1360.60">
    <property type="entry name" value="Glucose permease domain IIB"/>
    <property type="match status" value="1"/>
</dbReference>
<evidence type="ECO:0000256" key="12">
    <source>
        <dbReference type="SAM" id="Phobius"/>
    </source>
</evidence>
<evidence type="ECO:0000256" key="8">
    <source>
        <dbReference type="ARBA" id="ARBA00022777"/>
    </source>
</evidence>
<evidence type="ECO:0000256" key="2">
    <source>
        <dbReference type="ARBA" id="ARBA00022448"/>
    </source>
</evidence>
<feature type="transmembrane region" description="Helical" evidence="12">
    <location>
        <begin position="429"/>
        <end position="452"/>
    </location>
</feature>
<feature type="domain" description="PTS EIIB type-1" evidence="13">
    <location>
        <begin position="5"/>
        <end position="87"/>
    </location>
</feature>
<feature type="active site" description="Phosphocysteine intermediate; for EIIB activity" evidence="11">
    <location>
        <position position="27"/>
    </location>
</feature>
<keyword evidence="9 12" id="KW-1133">Transmembrane helix</keyword>
<feature type="transmembrane region" description="Helical" evidence="12">
    <location>
        <begin position="111"/>
        <end position="132"/>
    </location>
</feature>
<dbReference type="eggNOG" id="COG1263">
    <property type="taxonomic scope" value="Bacteria"/>
</dbReference>
<evidence type="ECO:0000259" key="13">
    <source>
        <dbReference type="PROSITE" id="PS51098"/>
    </source>
</evidence>
<protein>
    <submittedName>
        <fullName evidence="15">PTS system beta-glucoside-specific IIBCA components</fullName>
        <ecNumber evidence="15">2.7.1.69</ecNumber>
    </submittedName>
</protein>
<dbReference type="AlphaFoldDB" id="A0A085JJG6"/>
<gene>
    <name evidence="15" type="ORF">GTPT_1145</name>
</gene>
<comment type="caution">
    <text evidence="15">The sequence shown here is derived from an EMBL/GenBank/DDBJ whole genome shotgun (WGS) entry which is preliminary data.</text>
</comment>
<evidence type="ECO:0000256" key="11">
    <source>
        <dbReference type="PROSITE-ProRule" id="PRU00421"/>
    </source>
</evidence>
<keyword evidence="3" id="KW-1003">Cell membrane</keyword>
<feature type="transmembrane region" description="Helical" evidence="12">
    <location>
        <begin position="245"/>
        <end position="270"/>
    </location>
</feature>
<dbReference type="CDD" id="cd00212">
    <property type="entry name" value="PTS_IIB_glc"/>
    <property type="match status" value="1"/>
</dbReference>
<evidence type="ECO:0000256" key="4">
    <source>
        <dbReference type="ARBA" id="ARBA00022597"/>
    </source>
</evidence>
<reference evidence="15 16" key="1">
    <citation type="submission" date="2014-05" db="EMBL/GenBank/DDBJ databases">
        <title>ATOL: Assembling a taxonomically balanced genome-scale reconstruction of the evolutionary history of the Enterobacteriaceae.</title>
        <authorList>
            <person name="Plunkett G.III."/>
            <person name="Neeno-Eckwall E.C."/>
            <person name="Glasner J.D."/>
            <person name="Perna N.T."/>
        </authorList>
    </citation>
    <scope>NUCLEOTIDE SEQUENCE [LARGE SCALE GENOMIC DNA]</scope>
    <source>
        <strain evidence="15 16">ATCC 33301</strain>
    </source>
</reference>
<feature type="transmembrane region" description="Helical" evidence="12">
    <location>
        <begin position="355"/>
        <end position="379"/>
    </location>
</feature>
<keyword evidence="5 15" id="KW-0808">Transferase</keyword>
<dbReference type="SUPFAM" id="SSF55604">
    <property type="entry name" value="Glucose permease domain IIB"/>
    <property type="match status" value="1"/>
</dbReference>
<keyword evidence="10 12" id="KW-0472">Membrane</keyword>
<evidence type="ECO:0000256" key="9">
    <source>
        <dbReference type="ARBA" id="ARBA00022989"/>
    </source>
</evidence>
<feature type="domain" description="PTS EIIC type-1" evidence="14">
    <location>
        <begin position="113"/>
        <end position="466"/>
    </location>
</feature>
<dbReference type="GO" id="GO:0005886">
    <property type="term" value="C:plasma membrane"/>
    <property type="evidence" value="ECO:0007669"/>
    <property type="project" value="UniProtKB-SubCell"/>
</dbReference>
<dbReference type="InterPro" id="IPR036878">
    <property type="entry name" value="Glu_permease_IIB"/>
</dbReference>
<organism evidence="15 16">
    <name type="scientific">Tatumella ptyseos ATCC 33301</name>
    <dbReference type="NCBI Taxonomy" id="1005995"/>
    <lineage>
        <taxon>Bacteria</taxon>
        <taxon>Pseudomonadati</taxon>
        <taxon>Pseudomonadota</taxon>
        <taxon>Gammaproteobacteria</taxon>
        <taxon>Enterobacterales</taxon>
        <taxon>Erwiniaceae</taxon>
        <taxon>Tatumella</taxon>
    </lineage>
</organism>
<feature type="transmembrane region" description="Helical" evidence="12">
    <location>
        <begin position="213"/>
        <end position="233"/>
    </location>
</feature>
<dbReference type="PANTHER" id="PTHR30175:SF1">
    <property type="entry name" value="PTS SYSTEM ARBUTIN-, CELLOBIOSE-, AND SALICIN-SPECIFIC EIIBC COMPONENT-RELATED"/>
    <property type="match status" value="1"/>
</dbReference>
<comment type="subcellular location">
    <subcellularLocation>
        <location evidence="1">Cell membrane</location>
        <topology evidence="1">Multi-pass membrane protein</topology>
    </subcellularLocation>
</comment>
<dbReference type="Pfam" id="PF00367">
    <property type="entry name" value="PTS_EIIB"/>
    <property type="match status" value="1"/>
</dbReference>
<dbReference type="GO" id="GO:0009401">
    <property type="term" value="P:phosphoenolpyruvate-dependent sugar phosphotransferase system"/>
    <property type="evidence" value="ECO:0007669"/>
    <property type="project" value="UniProtKB-KW"/>
</dbReference>
<dbReference type="InterPro" id="IPR050558">
    <property type="entry name" value="PTS_Sugar-Specific_Components"/>
</dbReference>
<keyword evidence="16" id="KW-1185">Reference proteome</keyword>
<evidence type="ECO:0000256" key="1">
    <source>
        <dbReference type="ARBA" id="ARBA00004651"/>
    </source>
</evidence>
<accession>A0A085JJG6</accession>
<keyword evidence="4" id="KW-0762">Sugar transport</keyword>